<dbReference type="STRING" id="1095630.A0A2J6TLL3"/>
<dbReference type="InterPro" id="IPR010730">
    <property type="entry name" value="HET"/>
</dbReference>
<dbReference type="InParanoid" id="A0A2J6TLL3"/>
<dbReference type="GeneID" id="36579927"/>
<gene>
    <name evidence="2" type="ORF">K444DRAFT_315958</name>
</gene>
<accession>A0A2J6TLL3</accession>
<proteinExistence type="predicted"/>
<evidence type="ECO:0000313" key="3">
    <source>
        <dbReference type="Proteomes" id="UP000235371"/>
    </source>
</evidence>
<evidence type="ECO:0000259" key="1">
    <source>
        <dbReference type="Pfam" id="PF06985"/>
    </source>
</evidence>
<protein>
    <submittedName>
        <fullName evidence="2">HET-domain-containing protein</fullName>
    </submittedName>
</protein>
<sequence length="642" mass="71631">MALCKDCELINIQELFEDHNDRSPGIGRQGHRFAAVQRTSIRHKNSLDELEESSKCCSLCKLFWNGLIYTDILRDARISDTVEIIADRRIGYAKKEQICLGVRCMNKTAWHGLFADKGSLASKKVVGRLVASPDDFSCVSSWLQTCLTSHKQCGQVSTSSLPTRVLDVSAGDNHNLVRLVSGAGIYGVYATLSHCWGNLPLQTCSRASISELKRTVPWESLCKTFQDAVSVARSLTIKYLWIDSLCIIQDDNDDCQREIANMASIYSNGCVNIAAAASINGSGGCFPNYRRYMTPWERLPAVDLRWMKDGQSHGVVKVGSLPMGFQCGVEWGPLAKRGWVVQERILSQRMVYYGQDQLYWDCAEGRTSECAIDVDFYGAKDPGSNGGFRMLKASIEDGDEEVWERVVELYTRCDLTKPEDKLPALSGIAKTYAAATGMSYIAGLWKERLPCQLLWTVARSPESTPLSFYRAPSFSWASIDGVVSFYDKRETFAIETQWAIRVLSVTVDVEGSSPYGKVTSGTLTLRGKIKPAVGFFVHESGIQLYGSDDSKRTVIGDGKLDEPERQMVDDTVYCLLAMVSIHEIPPESQIHFQGDKTYSLVHVLLLRHITGHPQNTYYRVGTGRVSRKGWFADVKESEMTLF</sequence>
<evidence type="ECO:0000313" key="2">
    <source>
        <dbReference type="EMBL" id="PMD63897.1"/>
    </source>
</evidence>
<feature type="domain" description="Heterokaryon incompatibility" evidence="1">
    <location>
        <begin position="189"/>
        <end position="343"/>
    </location>
</feature>
<dbReference type="EMBL" id="KZ613777">
    <property type="protein sequence ID" value="PMD63897.1"/>
    <property type="molecule type" value="Genomic_DNA"/>
</dbReference>
<reference evidence="2 3" key="1">
    <citation type="submission" date="2016-04" db="EMBL/GenBank/DDBJ databases">
        <title>A degradative enzymes factory behind the ericoid mycorrhizal symbiosis.</title>
        <authorList>
            <consortium name="DOE Joint Genome Institute"/>
            <person name="Martino E."/>
            <person name="Morin E."/>
            <person name="Grelet G."/>
            <person name="Kuo A."/>
            <person name="Kohler A."/>
            <person name="Daghino S."/>
            <person name="Barry K."/>
            <person name="Choi C."/>
            <person name="Cichocki N."/>
            <person name="Clum A."/>
            <person name="Copeland A."/>
            <person name="Hainaut M."/>
            <person name="Haridas S."/>
            <person name="Labutti K."/>
            <person name="Lindquist E."/>
            <person name="Lipzen A."/>
            <person name="Khouja H.-R."/>
            <person name="Murat C."/>
            <person name="Ohm R."/>
            <person name="Olson A."/>
            <person name="Spatafora J."/>
            <person name="Veneault-Fourrey C."/>
            <person name="Henrissat B."/>
            <person name="Grigoriev I."/>
            <person name="Martin F."/>
            <person name="Perotto S."/>
        </authorList>
    </citation>
    <scope>NUCLEOTIDE SEQUENCE [LARGE SCALE GENOMIC DNA]</scope>
    <source>
        <strain evidence="2 3">E</strain>
    </source>
</reference>
<dbReference type="AlphaFoldDB" id="A0A2J6TLL3"/>
<organism evidence="2 3">
    <name type="scientific">Hyaloscypha bicolor E</name>
    <dbReference type="NCBI Taxonomy" id="1095630"/>
    <lineage>
        <taxon>Eukaryota</taxon>
        <taxon>Fungi</taxon>
        <taxon>Dikarya</taxon>
        <taxon>Ascomycota</taxon>
        <taxon>Pezizomycotina</taxon>
        <taxon>Leotiomycetes</taxon>
        <taxon>Helotiales</taxon>
        <taxon>Hyaloscyphaceae</taxon>
        <taxon>Hyaloscypha</taxon>
        <taxon>Hyaloscypha bicolor</taxon>
    </lineage>
</organism>
<dbReference type="OrthoDB" id="5125733at2759"/>
<dbReference type="RefSeq" id="XP_024740801.1">
    <property type="nucleotide sequence ID" value="XM_024871845.1"/>
</dbReference>
<dbReference type="PANTHER" id="PTHR33112">
    <property type="entry name" value="DOMAIN PROTEIN, PUTATIVE-RELATED"/>
    <property type="match status" value="1"/>
</dbReference>
<dbReference type="Proteomes" id="UP000235371">
    <property type="component" value="Unassembled WGS sequence"/>
</dbReference>
<name>A0A2J6TLL3_9HELO</name>
<dbReference type="PANTHER" id="PTHR33112:SF16">
    <property type="entry name" value="HETEROKARYON INCOMPATIBILITY DOMAIN-CONTAINING PROTEIN"/>
    <property type="match status" value="1"/>
</dbReference>
<keyword evidence="3" id="KW-1185">Reference proteome</keyword>
<dbReference type="Pfam" id="PF06985">
    <property type="entry name" value="HET"/>
    <property type="match status" value="1"/>
</dbReference>